<accession>A0A3M9XZ82</accession>
<evidence type="ECO:0000256" key="2">
    <source>
        <dbReference type="ARBA" id="ARBA00004127"/>
    </source>
</evidence>
<evidence type="ECO:0000256" key="8">
    <source>
        <dbReference type="ARBA" id="ARBA00022729"/>
    </source>
</evidence>
<dbReference type="FunFam" id="3.30.40.10:FF:000626">
    <property type="entry name" value="Transmembrane ubiquitin ligase 1"/>
    <property type="match status" value="1"/>
</dbReference>
<comment type="function">
    <text evidence="14">Catalytic component of the DSC E3 ubiquitin ligase complex which is required for the srbA transcriptional activator proteolytic cleavage to release the soluble transcription factor from the membrane in low oxygen or sterol conditions. Required for growth during hypoxia and triazole drug susceptibility, as well as for virulence in a murine model of invasive pulmonary aspergillosis (IPA).</text>
</comment>
<dbReference type="GO" id="GO:0008270">
    <property type="term" value="F:zinc ion binding"/>
    <property type="evidence" value="ECO:0007669"/>
    <property type="project" value="UniProtKB-KW"/>
</dbReference>
<keyword evidence="24" id="KW-1185">Reference proteome</keyword>
<dbReference type="PANTHER" id="PTHR22763:SF162">
    <property type="entry name" value="TRANSMEMBRANE E3 UBIQUITIN-PROTEIN LIGASE 1"/>
    <property type="match status" value="1"/>
</dbReference>
<dbReference type="GO" id="GO:0012505">
    <property type="term" value="C:endomembrane system"/>
    <property type="evidence" value="ECO:0007669"/>
    <property type="project" value="UniProtKB-SubCell"/>
</dbReference>
<keyword evidence="7" id="KW-0479">Metal-binding</keyword>
<evidence type="ECO:0000256" key="14">
    <source>
        <dbReference type="ARBA" id="ARBA00056116"/>
    </source>
</evidence>
<keyword evidence="9 19" id="KW-0863">Zinc-finger</keyword>
<feature type="transmembrane region" description="Helical" evidence="21">
    <location>
        <begin position="483"/>
        <end position="502"/>
    </location>
</feature>
<dbReference type="InterPro" id="IPR021319">
    <property type="entry name" value="DUF2921"/>
</dbReference>
<name>A0A3M9XZ82_9PEZI</name>
<feature type="transmembrane region" description="Helical" evidence="21">
    <location>
        <begin position="664"/>
        <end position="685"/>
    </location>
</feature>
<dbReference type="Proteomes" id="UP000267145">
    <property type="component" value="Unassembled WGS sequence"/>
</dbReference>
<evidence type="ECO:0000256" key="13">
    <source>
        <dbReference type="ARBA" id="ARBA00023136"/>
    </source>
</evidence>
<evidence type="ECO:0000256" key="4">
    <source>
        <dbReference type="ARBA" id="ARBA00012483"/>
    </source>
</evidence>
<dbReference type="RefSeq" id="XP_028490556.1">
    <property type="nucleotide sequence ID" value="XM_028637904.1"/>
</dbReference>
<feature type="region of interest" description="Disordered" evidence="20">
    <location>
        <begin position="508"/>
        <end position="571"/>
    </location>
</feature>
<comment type="caution">
    <text evidence="23">The sequence shown here is derived from an EMBL/GenBank/DDBJ whole genome shotgun (WGS) entry which is preliminary data.</text>
</comment>
<keyword evidence="8" id="KW-0732">Signal</keyword>
<dbReference type="SMART" id="SM00184">
    <property type="entry name" value="RING"/>
    <property type="match status" value="1"/>
</dbReference>
<feature type="transmembrane region" description="Helical" evidence="21">
    <location>
        <begin position="452"/>
        <end position="471"/>
    </location>
</feature>
<comment type="catalytic activity">
    <reaction evidence="1">
        <text>S-ubiquitinyl-[E2 ubiquitin-conjugating enzyme]-L-cysteine + [acceptor protein]-L-lysine = [E2 ubiquitin-conjugating enzyme]-L-cysteine + N(6)-ubiquitinyl-[acceptor protein]-L-lysine.</text>
        <dbReference type="EC" id="2.3.2.27"/>
    </reaction>
</comment>
<feature type="transmembrane region" description="Helical" evidence="21">
    <location>
        <begin position="634"/>
        <end position="652"/>
    </location>
</feature>
<dbReference type="Pfam" id="PF11145">
    <property type="entry name" value="DUF2921"/>
    <property type="match status" value="1"/>
</dbReference>
<dbReference type="Pfam" id="PF12678">
    <property type="entry name" value="zf-rbx1"/>
    <property type="match status" value="1"/>
</dbReference>
<evidence type="ECO:0000256" key="3">
    <source>
        <dbReference type="ARBA" id="ARBA00004906"/>
    </source>
</evidence>
<evidence type="ECO:0000259" key="22">
    <source>
        <dbReference type="PROSITE" id="PS50089"/>
    </source>
</evidence>
<dbReference type="InterPro" id="IPR013083">
    <property type="entry name" value="Znf_RING/FYVE/PHD"/>
</dbReference>
<keyword evidence="10" id="KW-0833">Ubl conjugation pathway</keyword>
<organism evidence="23 24">
    <name type="scientific">Verticillium nonalfalfae</name>
    <dbReference type="NCBI Taxonomy" id="1051616"/>
    <lineage>
        <taxon>Eukaryota</taxon>
        <taxon>Fungi</taxon>
        <taxon>Dikarya</taxon>
        <taxon>Ascomycota</taxon>
        <taxon>Pezizomycotina</taxon>
        <taxon>Sordariomycetes</taxon>
        <taxon>Hypocreomycetidae</taxon>
        <taxon>Glomerellales</taxon>
        <taxon>Plectosphaerellaceae</taxon>
        <taxon>Verticillium</taxon>
    </lineage>
</organism>
<evidence type="ECO:0000256" key="19">
    <source>
        <dbReference type="PROSITE-ProRule" id="PRU00175"/>
    </source>
</evidence>
<feature type="transmembrane region" description="Helical" evidence="21">
    <location>
        <begin position="413"/>
        <end position="431"/>
    </location>
</feature>
<dbReference type="SUPFAM" id="SSF57850">
    <property type="entry name" value="RING/U-box"/>
    <property type="match status" value="1"/>
</dbReference>
<dbReference type="InterPro" id="IPR024766">
    <property type="entry name" value="Znf_RING_H2"/>
</dbReference>
<comment type="pathway">
    <text evidence="3">Protein modification; protein ubiquitination.</text>
</comment>
<evidence type="ECO:0000256" key="1">
    <source>
        <dbReference type="ARBA" id="ARBA00000900"/>
    </source>
</evidence>
<keyword evidence="6 21" id="KW-0812">Transmembrane</keyword>
<dbReference type="AlphaFoldDB" id="A0A3M9XZ82"/>
<dbReference type="STRING" id="1051616.A0A3M9XZ82"/>
<gene>
    <name evidence="23" type="ORF">D7B24_003717</name>
</gene>
<evidence type="ECO:0000256" key="11">
    <source>
        <dbReference type="ARBA" id="ARBA00022833"/>
    </source>
</evidence>
<comment type="subcellular location">
    <subcellularLocation>
        <location evidence="2">Endomembrane system</location>
        <topology evidence="2">Multi-pass membrane protein</topology>
    </subcellularLocation>
</comment>
<dbReference type="SMART" id="SM00744">
    <property type="entry name" value="RINGv"/>
    <property type="match status" value="1"/>
</dbReference>
<dbReference type="GO" id="GO:0043161">
    <property type="term" value="P:proteasome-mediated ubiquitin-dependent protein catabolic process"/>
    <property type="evidence" value="ECO:0007669"/>
    <property type="project" value="TreeGrafter"/>
</dbReference>
<evidence type="ECO:0000256" key="15">
    <source>
        <dbReference type="ARBA" id="ARBA00063126"/>
    </source>
</evidence>
<evidence type="ECO:0000256" key="20">
    <source>
        <dbReference type="SAM" id="MobiDB-lite"/>
    </source>
</evidence>
<keyword evidence="5" id="KW-0808">Transferase</keyword>
<evidence type="ECO:0000256" key="7">
    <source>
        <dbReference type="ARBA" id="ARBA00022723"/>
    </source>
</evidence>
<dbReference type="EMBL" id="RBVV01000206">
    <property type="protein sequence ID" value="RNJ52398.1"/>
    <property type="molecule type" value="Genomic_DNA"/>
</dbReference>
<evidence type="ECO:0000256" key="17">
    <source>
        <dbReference type="ARBA" id="ARBA00077885"/>
    </source>
</evidence>
<evidence type="ECO:0000256" key="6">
    <source>
        <dbReference type="ARBA" id="ARBA00022692"/>
    </source>
</evidence>
<feature type="domain" description="RING-type" evidence="22">
    <location>
        <begin position="782"/>
        <end position="843"/>
    </location>
</feature>
<evidence type="ECO:0000256" key="16">
    <source>
        <dbReference type="ARBA" id="ARBA00071072"/>
    </source>
</evidence>
<dbReference type="PROSITE" id="PS50089">
    <property type="entry name" value="ZF_RING_2"/>
    <property type="match status" value="1"/>
</dbReference>
<dbReference type="GO" id="GO:0061630">
    <property type="term" value="F:ubiquitin protein ligase activity"/>
    <property type="evidence" value="ECO:0007669"/>
    <property type="project" value="UniProtKB-EC"/>
</dbReference>
<keyword evidence="13 21" id="KW-0472">Membrane</keyword>
<evidence type="ECO:0000256" key="5">
    <source>
        <dbReference type="ARBA" id="ARBA00022679"/>
    </source>
</evidence>
<evidence type="ECO:0000313" key="23">
    <source>
        <dbReference type="EMBL" id="RNJ52398.1"/>
    </source>
</evidence>
<evidence type="ECO:0000313" key="24">
    <source>
        <dbReference type="Proteomes" id="UP000267145"/>
    </source>
</evidence>
<evidence type="ECO:0000256" key="12">
    <source>
        <dbReference type="ARBA" id="ARBA00022989"/>
    </source>
</evidence>
<feature type="transmembrane region" description="Helical" evidence="21">
    <location>
        <begin position="7"/>
        <end position="23"/>
    </location>
</feature>
<feature type="transmembrane region" description="Helical" evidence="21">
    <location>
        <begin position="607"/>
        <end position="628"/>
    </location>
</feature>
<evidence type="ECO:0000256" key="18">
    <source>
        <dbReference type="ARBA" id="ARBA00082128"/>
    </source>
</evidence>
<feature type="compositionally biased region" description="Low complexity" evidence="20">
    <location>
        <begin position="546"/>
        <end position="562"/>
    </location>
</feature>
<dbReference type="InterPro" id="IPR011016">
    <property type="entry name" value="Znf_RING-CH"/>
</dbReference>
<dbReference type="Gene3D" id="3.30.40.10">
    <property type="entry name" value="Zinc/RING finger domain, C3HC4 (zinc finger)"/>
    <property type="match status" value="1"/>
</dbReference>
<dbReference type="InterPro" id="IPR050731">
    <property type="entry name" value="HRD1_E3_ubiq-ligases"/>
</dbReference>
<keyword evidence="12 21" id="KW-1133">Transmembrane helix</keyword>
<dbReference type="GO" id="GO:0016567">
    <property type="term" value="P:protein ubiquitination"/>
    <property type="evidence" value="ECO:0007669"/>
    <property type="project" value="UniProtKB-UniPathway"/>
</dbReference>
<evidence type="ECO:0000256" key="21">
    <source>
        <dbReference type="SAM" id="Phobius"/>
    </source>
</evidence>
<dbReference type="GeneID" id="39607406"/>
<dbReference type="EC" id="2.3.2.27" evidence="4"/>
<keyword evidence="11" id="KW-0862">Zinc</keyword>
<dbReference type="UniPathway" id="UPA00143"/>
<dbReference type="InterPro" id="IPR001841">
    <property type="entry name" value="Znf_RING"/>
</dbReference>
<dbReference type="GO" id="GO:0044695">
    <property type="term" value="C:Dsc E3 ubiquitin ligase complex"/>
    <property type="evidence" value="ECO:0007669"/>
    <property type="project" value="TreeGrafter"/>
</dbReference>
<evidence type="ECO:0000256" key="10">
    <source>
        <dbReference type="ARBA" id="ARBA00022786"/>
    </source>
</evidence>
<comment type="subunit">
    <text evidence="15">Component of the DSC E3 ubiquitin ligase complex composed of dscA, dscB, dscC and dscD.</text>
</comment>
<feature type="compositionally biased region" description="Low complexity" evidence="20">
    <location>
        <begin position="516"/>
        <end position="530"/>
    </location>
</feature>
<dbReference type="PANTHER" id="PTHR22763">
    <property type="entry name" value="RING ZINC FINGER PROTEIN"/>
    <property type="match status" value="1"/>
</dbReference>
<sequence length="849" mass="94459">MPPRQPPQFISIFLFIVFLWILFSPESPSQYLSFGTILADRVERHKAALEHLNASSWGDFSPPQSDSPKDFAPTYVNFTGFREGDGLAWADLSRFQQQCQRWSHRINPPKAGHDGLMHGEREAAVWQNATGMLKGQWVRKDASVQRGVADYNLTTMAPEHAWPGVYSSWSRNITGHEGKMVLDMIDTGRNVREMSYELPSDILDTAGGTVRTAKASLEVEDVHGTGSTWEVRMYGVQWPRTGTILLTTTSEKFDGIFGLPHLAMGPDYFQSSQRLLNETLANVVRKESTTFFNTMSLPWSSDPVNAQQEALDPEPHCEYVLYAQVHPPDKTSLNMRGFDPDYNSMADVIRDIEQELRFPNGAPVRGIPELQMSAILWSPDCAFFLESKGPPDFASIDGQHLVGRKIEVIYGQIRFWVMAFATVFLGQVFLLKDQMEESSTPSTLCRISYASISMMVVLDGIVFGGAVIWALDAAITFVESLSLLITAFLAMAIGGTFLAEMHKVQEPLERRRAERGSPPGRGTPRPSSTPLPREESPAAPNPTPESVATPAPESTSPTPATPLQRAPSPPIIIPSDQDIDAEIEENETATAAAANPRIQAASARSMIVARFALTISFILILSIISTSWSSRTRSLFSNALALFYVSFWVPQIHRNIMRNCRRALSWRFMIGQSILRLLPLAYFYLCEDNFLMAEPDPRAFFVFCAWLWVQLWILAAQDILGPRFGVPAGWAPEAWDYHPVLREDKLEDGSFPAGLLSSLEPVQAEQGKDAAVAGARSAKTECAICFDTLEVPVMKAAEADSTAGGVAGVLNRRNYMVTPCRHIFHSPCLESWMRYRLKCPICRDDLPPL</sequence>
<proteinExistence type="predicted"/>
<reference evidence="23 24" key="1">
    <citation type="submission" date="2018-10" db="EMBL/GenBank/DDBJ databases">
        <title>Genome sequence of Verticillium nonalfalfae VnAa140.</title>
        <authorList>
            <person name="Stajich J.E."/>
            <person name="Kasson M.T."/>
        </authorList>
    </citation>
    <scope>NUCLEOTIDE SEQUENCE [LARGE SCALE GENOMIC DNA]</scope>
    <source>
        <strain evidence="23 24">VnAa140</strain>
    </source>
</reference>
<evidence type="ECO:0000256" key="9">
    <source>
        <dbReference type="ARBA" id="ARBA00022771"/>
    </source>
</evidence>
<protein>
    <recommendedName>
        <fullName evidence="16">DSC E3 ubiquitin ligase complex subunit A</fullName>
        <ecNumber evidence="4">2.3.2.27</ecNumber>
    </recommendedName>
    <alternativeName>
        <fullName evidence="17">Defective for SREBP cleavage protein A</fullName>
    </alternativeName>
    <alternativeName>
        <fullName evidence="18">RING-type E3 ubiquitin transferase dscA</fullName>
    </alternativeName>
</protein>